<name>A0AAN9V1R2_9ORTH</name>
<organism evidence="1 2">
    <name type="scientific">Gryllus longicercus</name>
    <dbReference type="NCBI Taxonomy" id="2509291"/>
    <lineage>
        <taxon>Eukaryota</taxon>
        <taxon>Metazoa</taxon>
        <taxon>Ecdysozoa</taxon>
        <taxon>Arthropoda</taxon>
        <taxon>Hexapoda</taxon>
        <taxon>Insecta</taxon>
        <taxon>Pterygota</taxon>
        <taxon>Neoptera</taxon>
        <taxon>Polyneoptera</taxon>
        <taxon>Orthoptera</taxon>
        <taxon>Ensifera</taxon>
        <taxon>Gryllidea</taxon>
        <taxon>Grylloidea</taxon>
        <taxon>Gryllidae</taxon>
        <taxon>Gryllinae</taxon>
        <taxon>Gryllus</taxon>
    </lineage>
</organism>
<evidence type="ECO:0000313" key="2">
    <source>
        <dbReference type="Proteomes" id="UP001378592"/>
    </source>
</evidence>
<dbReference type="AlphaFoldDB" id="A0AAN9V1R2"/>
<protein>
    <submittedName>
        <fullName evidence="1">Uncharacterized protein</fullName>
    </submittedName>
</protein>
<dbReference type="EMBL" id="JAZDUA010000678">
    <property type="protein sequence ID" value="KAK7790001.1"/>
    <property type="molecule type" value="Genomic_DNA"/>
</dbReference>
<dbReference type="Proteomes" id="UP001378592">
    <property type="component" value="Unassembled WGS sequence"/>
</dbReference>
<comment type="caution">
    <text evidence="1">The sequence shown here is derived from an EMBL/GenBank/DDBJ whole genome shotgun (WGS) entry which is preliminary data.</text>
</comment>
<keyword evidence="2" id="KW-1185">Reference proteome</keyword>
<gene>
    <name evidence="1" type="ORF">R5R35_009213</name>
</gene>
<evidence type="ECO:0000313" key="1">
    <source>
        <dbReference type="EMBL" id="KAK7790001.1"/>
    </source>
</evidence>
<sequence length="21" mass="2394">MQYYGPNMYAGAMKSKVCHIT</sequence>
<reference evidence="1 2" key="1">
    <citation type="submission" date="2024-03" db="EMBL/GenBank/DDBJ databases">
        <title>The genome assembly and annotation of the cricket Gryllus longicercus Weissman &amp; Gray.</title>
        <authorList>
            <person name="Szrajer S."/>
            <person name="Gray D."/>
            <person name="Ylla G."/>
        </authorList>
    </citation>
    <scope>NUCLEOTIDE SEQUENCE [LARGE SCALE GENOMIC DNA]</scope>
    <source>
        <strain evidence="1">DAG 2021-001</strain>
        <tissue evidence="1">Whole body minus gut</tissue>
    </source>
</reference>
<proteinExistence type="predicted"/>
<accession>A0AAN9V1R2</accession>